<organism evidence="17 18">
    <name type="scientific">Eschrichtius robustus</name>
    <name type="common">California gray whale</name>
    <name type="synonym">Eschrichtius gibbosus</name>
    <dbReference type="NCBI Taxonomy" id="9764"/>
    <lineage>
        <taxon>Eukaryota</taxon>
        <taxon>Metazoa</taxon>
        <taxon>Chordata</taxon>
        <taxon>Craniata</taxon>
        <taxon>Vertebrata</taxon>
        <taxon>Euteleostomi</taxon>
        <taxon>Mammalia</taxon>
        <taxon>Eutheria</taxon>
        <taxon>Laurasiatheria</taxon>
        <taxon>Artiodactyla</taxon>
        <taxon>Whippomorpha</taxon>
        <taxon>Cetacea</taxon>
        <taxon>Mysticeti</taxon>
        <taxon>Eschrichtiidae</taxon>
        <taxon>Eschrichtius</taxon>
    </lineage>
</organism>
<protein>
    <recommendedName>
        <fullName evidence="16">L-type lectin-like domain-containing protein</fullName>
    </recommendedName>
</protein>
<feature type="chain" id="PRO_5044255896" description="L-type lectin-like domain-containing protein" evidence="15">
    <location>
        <begin position="29"/>
        <end position="671"/>
    </location>
</feature>
<evidence type="ECO:0000256" key="12">
    <source>
        <dbReference type="ARBA" id="ARBA00023157"/>
    </source>
</evidence>
<evidence type="ECO:0000256" key="6">
    <source>
        <dbReference type="ARBA" id="ARBA00022729"/>
    </source>
</evidence>
<evidence type="ECO:0000256" key="2">
    <source>
        <dbReference type="ARBA" id="ARBA00005396"/>
    </source>
</evidence>
<evidence type="ECO:0000256" key="8">
    <source>
        <dbReference type="ARBA" id="ARBA00022775"/>
    </source>
</evidence>
<dbReference type="PANTHER" id="PTHR12223:SF31">
    <property type="entry name" value="PROTEIN ERGIC-53-LIKE"/>
    <property type="match status" value="1"/>
</dbReference>
<dbReference type="GO" id="GO:0019905">
    <property type="term" value="F:syntaxin binding"/>
    <property type="evidence" value="ECO:0007669"/>
    <property type="project" value="InterPro"/>
</dbReference>
<dbReference type="GO" id="GO:0045202">
    <property type="term" value="C:synapse"/>
    <property type="evidence" value="ECO:0007669"/>
    <property type="project" value="UniProtKB-SubCell"/>
</dbReference>
<evidence type="ECO:0000256" key="14">
    <source>
        <dbReference type="SAM" id="MobiDB-lite"/>
    </source>
</evidence>
<dbReference type="GO" id="GO:0005537">
    <property type="term" value="F:D-mannose binding"/>
    <property type="evidence" value="ECO:0007669"/>
    <property type="project" value="TreeGrafter"/>
</dbReference>
<dbReference type="GO" id="GO:0006887">
    <property type="term" value="P:exocytosis"/>
    <property type="evidence" value="ECO:0007669"/>
    <property type="project" value="UniProtKB-KW"/>
</dbReference>
<dbReference type="FunFam" id="2.60.120.200:FF:000028">
    <property type="entry name" value="Blast:Protein ERGIC-53"/>
    <property type="match status" value="1"/>
</dbReference>
<evidence type="ECO:0000256" key="1">
    <source>
        <dbReference type="ARBA" id="ARBA00004151"/>
    </source>
</evidence>
<name>A0AB34HHN2_ESCRO</name>
<keyword evidence="6 15" id="KW-0732">Signal</keyword>
<dbReference type="EMBL" id="JAIQCJ010001357">
    <property type="protein sequence ID" value="KAJ8790275.1"/>
    <property type="molecule type" value="Genomic_DNA"/>
</dbReference>
<dbReference type="GO" id="GO:0000139">
    <property type="term" value="C:Golgi membrane"/>
    <property type="evidence" value="ECO:0007669"/>
    <property type="project" value="TreeGrafter"/>
</dbReference>
<dbReference type="GO" id="GO:0006888">
    <property type="term" value="P:endoplasmic reticulum to Golgi vesicle-mediated transport"/>
    <property type="evidence" value="ECO:0007669"/>
    <property type="project" value="TreeGrafter"/>
</dbReference>
<dbReference type="Pfam" id="PF03388">
    <property type="entry name" value="Lectin_leg-like"/>
    <property type="match status" value="1"/>
</dbReference>
<keyword evidence="10" id="KW-0770">Synapse</keyword>
<dbReference type="GO" id="GO:0033116">
    <property type="term" value="C:endoplasmic reticulum-Golgi intermediate compartment membrane"/>
    <property type="evidence" value="ECO:0007669"/>
    <property type="project" value="UniProtKB-SubCell"/>
</dbReference>
<evidence type="ECO:0000256" key="5">
    <source>
        <dbReference type="ARBA" id="ARBA00022692"/>
    </source>
</evidence>
<evidence type="ECO:0000256" key="10">
    <source>
        <dbReference type="ARBA" id="ARBA00023018"/>
    </source>
</evidence>
<sequence>MLVVGGLDPLLSLLLLLLLLDPHSPEWGHPPQRRFEYKLSFKGPRLALPGAGIPFWSHHEDAIPGLEEVRLAPAMQNRSDAVWSRTPVLFSAWEVEMQMRVTGPGRRGAQGMAVWYTQGRGQVGSVLGALDSGDGIGILFDSLAEDTQNSPAIRVLASDEHTPYEVLGDGASRVLGSCHRDVRNQPYPFRARITYWGQRLRVSLNSDLTPSDPDEVCVDVGPLLLAPGGFFGVSAATSTLAVFIFFLQPPPQPFLETEQLRLARQLEGLRARLALGTKEDMIPKPNCEVQEEGERSFDLEETLHRHSQILQALQGLSKHLAQAERQWKKQLVSPGQARPEGAWEEGCKPLGKVNSEKRGAVPWAIEKRLALLQDSAKVSALLRGQRTLLQGLQEMRDAAAHMASRAQVFYLPVGTKHHFLELAQILSLLQKDLRGPVKAAAKDSCPPGRPPGVSSCLQPGIFLFFLLIQTAGFFCYVHFRQELSVRPSAEVGADVPGCPPRGTRRPVPGPAKTMAFMVKTMVGGQLKNLTGSLGGGEDKGDGDKSAAEAQGMSREEYEEYQKQLVEEKMERDAQFTQRKAERATLRSHFRDKYRLPKNETDESQIQMAGGDVELPRELAKMIEEDTEEEEERASVLGQLASLPGLDLGSLKDKAQTTLGDLKQSAEKCHIM</sequence>
<dbReference type="InterPro" id="IPR013320">
    <property type="entry name" value="ConA-like_dom_sf"/>
</dbReference>
<dbReference type="PANTHER" id="PTHR12223">
    <property type="entry name" value="VESICULAR MANNOSE-BINDING LECTIN"/>
    <property type="match status" value="1"/>
</dbReference>
<dbReference type="SUPFAM" id="SSF49899">
    <property type="entry name" value="Concanavalin A-like lectins/glucanases"/>
    <property type="match status" value="1"/>
</dbReference>
<dbReference type="GO" id="GO:0005789">
    <property type="term" value="C:endoplasmic reticulum membrane"/>
    <property type="evidence" value="ECO:0007669"/>
    <property type="project" value="TreeGrafter"/>
</dbReference>
<dbReference type="GO" id="GO:0006836">
    <property type="term" value="P:neurotransmitter transport"/>
    <property type="evidence" value="ECO:0007669"/>
    <property type="project" value="UniProtKB-KW"/>
</dbReference>
<keyword evidence="5" id="KW-0812">Transmembrane</keyword>
<evidence type="ECO:0000256" key="3">
    <source>
        <dbReference type="ARBA" id="ARBA00022448"/>
    </source>
</evidence>
<dbReference type="Proteomes" id="UP001159641">
    <property type="component" value="Unassembled WGS sequence"/>
</dbReference>
<comment type="similarity">
    <text evidence="2">Belongs to the complexin/synaphin family.</text>
</comment>
<dbReference type="PROSITE" id="PS51328">
    <property type="entry name" value="L_LECTIN_LIKE"/>
    <property type="match status" value="1"/>
</dbReference>
<evidence type="ECO:0000256" key="7">
    <source>
        <dbReference type="ARBA" id="ARBA00022734"/>
    </source>
</evidence>
<keyword evidence="12" id="KW-1015">Disulfide bond</keyword>
<accession>A0AB34HHN2</accession>
<keyword evidence="9" id="KW-1133">Transmembrane helix</keyword>
<feature type="region of interest" description="Disordered" evidence="14">
    <location>
        <begin position="490"/>
        <end position="510"/>
    </location>
</feature>
<keyword evidence="18" id="KW-1185">Reference proteome</keyword>
<dbReference type="Gene3D" id="2.60.120.200">
    <property type="match status" value="1"/>
</dbReference>
<dbReference type="AlphaFoldDB" id="A0AB34HHN2"/>
<feature type="signal peptide" evidence="15">
    <location>
        <begin position="1"/>
        <end position="28"/>
    </location>
</feature>
<evidence type="ECO:0000313" key="18">
    <source>
        <dbReference type="Proteomes" id="UP001159641"/>
    </source>
</evidence>
<dbReference type="Pfam" id="PF05835">
    <property type="entry name" value="Synaphin"/>
    <property type="match status" value="1"/>
</dbReference>
<keyword evidence="11" id="KW-0472">Membrane</keyword>
<evidence type="ECO:0000256" key="11">
    <source>
        <dbReference type="ARBA" id="ARBA00023136"/>
    </source>
</evidence>
<dbReference type="GO" id="GO:0030134">
    <property type="term" value="C:COPII-coated ER to Golgi transport vesicle"/>
    <property type="evidence" value="ECO:0007669"/>
    <property type="project" value="TreeGrafter"/>
</dbReference>
<feature type="compositionally biased region" description="Basic and acidic residues" evidence="14">
    <location>
        <begin position="536"/>
        <end position="546"/>
    </location>
</feature>
<proteinExistence type="inferred from homology"/>
<dbReference type="InterPro" id="IPR008849">
    <property type="entry name" value="Synaphin"/>
</dbReference>
<evidence type="ECO:0000256" key="9">
    <source>
        <dbReference type="ARBA" id="ARBA00022989"/>
    </source>
</evidence>
<keyword evidence="4" id="KW-0268">Exocytosis</keyword>
<feature type="region of interest" description="Disordered" evidence="14">
    <location>
        <begin position="528"/>
        <end position="557"/>
    </location>
</feature>
<dbReference type="InterPro" id="IPR051136">
    <property type="entry name" value="Intracellular_Lectin-GPT"/>
</dbReference>
<evidence type="ECO:0000313" key="17">
    <source>
        <dbReference type="EMBL" id="KAJ8790275.1"/>
    </source>
</evidence>
<evidence type="ECO:0000256" key="15">
    <source>
        <dbReference type="SAM" id="SignalP"/>
    </source>
</evidence>
<gene>
    <name evidence="17" type="ORF">J1605_021352</name>
</gene>
<feature type="domain" description="L-type lectin-like" evidence="16">
    <location>
        <begin position="33"/>
        <end position="252"/>
    </location>
</feature>
<evidence type="ECO:0000259" key="16">
    <source>
        <dbReference type="PROSITE" id="PS51328"/>
    </source>
</evidence>
<keyword evidence="7" id="KW-0430">Lectin</keyword>
<reference evidence="17 18" key="1">
    <citation type="submission" date="2022-11" db="EMBL/GenBank/DDBJ databases">
        <title>Whole genome sequence of Eschrichtius robustus ER-17-0199.</title>
        <authorList>
            <person name="Bruniche-Olsen A."/>
            <person name="Black A.N."/>
            <person name="Fields C.J."/>
            <person name="Walden K."/>
            <person name="Dewoody J.A."/>
        </authorList>
    </citation>
    <scope>NUCLEOTIDE SEQUENCE [LARGE SCALE GENOMIC DNA]</scope>
    <source>
        <strain evidence="17">ER-17-0199</strain>
        <tissue evidence="17">Blubber</tissue>
    </source>
</reference>
<comment type="subcellular location">
    <subcellularLocation>
        <location evidence="1">Endoplasmic reticulum-Golgi intermediate compartment membrane</location>
        <topology evidence="1">Single-pass type I membrane protein</topology>
    </subcellularLocation>
    <subcellularLocation>
        <location evidence="13">Synapse</location>
    </subcellularLocation>
</comment>
<dbReference type="InterPro" id="IPR005052">
    <property type="entry name" value="Lectin_leg"/>
</dbReference>
<keyword evidence="3" id="KW-0813">Transport</keyword>
<evidence type="ECO:0000256" key="13">
    <source>
        <dbReference type="ARBA" id="ARBA00034103"/>
    </source>
</evidence>
<dbReference type="CDD" id="cd22809">
    <property type="entry name" value="Complexin_NTD_CPLX_III_IV"/>
    <property type="match status" value="1"/>
</dbReference>
<keyword evidence="8" id="KW-0532">Neurotransmitter transport</keyword>
<comment type="caution">
    <text evidence="17">The sequence shown here is derived from an EMBL/GenBank/DDBJ whole genome shotgun (WGS) entry which is preliminary data.</text>
</comment>
<evidence type="ECO:0000256" key="4">
    <source>
        <dbReference type="ARBA" id="ARBA00022483"/>
    </source>
</evidence>